<reference evidence="1 2" key="1">
    <citation type="submission" date="2019-03" db="EMBL/GenBank/DDBJ databases">
        <title>Genomics of glacier-inhabiting Cryobacterium strains.</title>
        <authorList>
            <person name="Liu Q."/>
            <person name="Xin Y.-H."/>
        </authorList>
    </citation>
    <scope>NUCLEOTIDE SEQUENCE [LARGE SCALE GENOMIC DNA]</scope>
    <source>
        <strain evidence="2">TMT1-22</strain>
    </source>
</reference>
<proteinExistence type="predicted"/>
<accession>A0AAQ2HF82</accession>
<evidence type="ECO:0008006" key="3">
    <source>
        <dbReference type="Google" id="ProtNLM"/>
    </source>
</evidence>
<sequence length="356" mass="40142">MPTDIHHHFLKARSQEFGPDRCFICGCHVPEGSPLRTVEHVFPKWLLHELNLWNGTVHQLNDELLQYRQLTVPCCLICNGRDLSAVEARVKAAFLAGIEAFSTLDRRDLFIWLGKIYYGLLYKESLRPRFVKEQAGERLVPESQLQSVSFHHFLLQSAGGFVSWEPEGPGPASFHFFECLDDDEPGRRFDYMDDIYVPIIGLRMGRIGVVCILQDWGRSEGVQQLQLNAARGMKLHPTQFREVYARLSYMTKVSWKDKKHMIIGGDDKALVIAGDPGAFVGSFVLEEYAQTLSHLWGVPLEAVYREGMTFSTICDQFGSPNVAADHDVIFTAPYGPTGLWPAHRISLANLPGQPGP</sequence>
<name>A0AAQ2HF82_9MICO</name>
<evidence type="ECO:0000313" key="2">
    <source>
        <dbReference type="Proteomes" id="UP000297403"/>
    </source>
</evidence>
<organism evidence="1 2">
    <name type="scientific">Cryobacterium shii</name>
    <dbReference type="NCBI Taxonomy" id="1259235"/>
    <lineage>
        <taxon>Bacteria</taxon>
        <taxon>Bacillati</taxon>
        <taxon>Actinomycetota</taxon>
        <taxon>Actinomycetes</taxon>
        <taxon>Micrococcales</taxon>
        <taxon>Microbacteriaceae</taxon>
        <taxon>Cryobacterium</taxon>
    </lineage>
</organism>
<dbReference type="EMBL" id="SOFY01000056">
    <property type="protein sequence ID" value="TFC45922.1"/>
    <property type="molecule type" value="Genomic_DNA"/>
</dbReference>
<protein>
    <recommendedName>
        <fullName evidence="3">HNH endonuclease</fullName>
    </recommendedName>
</protein>
<comment type="caution">
    <text evidence="1">The sequence shown here is derived from an EMBL/GenBank/DDBJ whole genome shotgun (WGS) entry which is preliminary data.</text>
</comment>
<dbReference type="AlphaFoldDB" id="A0AAQ2HF82"/>
<gene>
    <name evidence="1" type="ORF">E3O49_10440</name>
</gene>
<evidence type="ECO:0000313" key="1">
    <source>
        <dbReference type="EMBL" id="TFC45922.1"/>
    </source>
</evidence>
<dbReference type="Proteomes" id="UP000297403">
    <property type="component" value="Unassembled WGS sequence"/>
</dbReference>
<dbReference type="RefSeq" id="WP_134451526.1">
    <property type="nucleotide sequence ID" value="NZ_SOFY01000056.1"/>
</dbReference>
<keyword evidence="2" id="KW-1185">Reference proteome</keyword>